<dbReference type="AlphaFoldDB" id="A0A8J7LZ72"/>
<dbReference type="RefSeq" id="WP_199116872.1">
    <property type="nucleotide sequence ID" value="NZ_JAELVQ010000037.1"/>
</dbReference>
<dbReference type="InterPro" id="IPR042099">
    <property type="entry name" value="ANL_N_sf"/>
</dbReference>
<keyword evidence="5" id="KW-1185">Reference proteome</keyword>
<reference evidence="4" key="1">
    <citation type="submission" date="2020-12" db="EMBL/GenBank/DDBJ databases">
        <title>Snuella sp. nov., isolated from sediment in Incheon.</title>
        <authorList>
            <person name="Kim W."/>
        </authorList>
    </citation>
    <scope>NUCLEOTIDE SEQUENCE</scope>
    <source>
        <strain evidence="4">CAU 1569</strain>
    </source>
</reference>
<comment type="caution">
    <text evidence="4">The sequence shown here is derived from an EMBL/GenBank/DDBJ whole genome shotgun (WGS) entry which is preliminary data.</text>
</comment>
<evidence type="ECO:0000313" key="5">
    <source>
        <dbReference type="Proteomes" id="UP000610931"/>
    </source>
</evidence>
<gene>
    <name evidence="4" type="ORF">JF259_16800</name>
</gene>
<dbReference type="InterPro" id="IPR000873">
    <property type="entry name" value="AMP-dep_synth/lig_dom"/>
</dbReference>
<dbReference type="GO" id="GO:0004467">
    <property type="term" value="F:long-chain fatty acid-CoA ligase activity"/>
    <property type="evidence" value="ECO:0007669"/>
    <property type="project" value="TreeGrafter"/>
</dbReference>
<keyword evidence="2" id="KW-0067">ATP-binding</keyword>
<evidence type="ECO:0000256" key="2">
    <source>
        <dbReference type="ARBA" id="ARBA00022840"/>
    </source>
</evidence>
<dbReference type="GO" id="GO:0005524">
    <property type="term" value="F:ATP binding"/>
    <property type="evidence" value="ECO:0007669"/>
    <property type="project" value="UniProtKB-KW"/>
</dbReference>
<evidence type="ECO:0000259" key="3">
    <source>
        <dbReference type="Pfam" id="PF00501"/>
    </source>
</evidence>
<dbReference type="PANTHER" id="PTHR43272">
    <property type="entry name" value="LONG-CHAIN-FATTY-ACID--COA LIGASE"/>
    <property type="match status" value="1"/>
</dbReference>
<name>A0A8J7LZ72_9FLAO</name>
<protein>
    <submittedName>
        <fullName evidence="4">AMP-binding protein</fullName>
    </submittedName>
</protein>
<dbReference type="Proteomes" id="UP000610931">
    <property type="component" value="Unassembled WGS sequence"/>
</dbReference>
<dbReference type="Pfam" id="PF00501">
    <property type="entry name" value="AMP-binding"/>
    <property type="match status" value="1"/>
</dbReference>
<evidence type="ECO:0000313" key="4">
    <source>
        <dbReference type="EMBL" id="MBJ6369746.1"/>
    </source>
</evidence>
<accession>A0A8J7LZ72</accession>
<dbReference type="PANTHER" id="PTHR43272:SF33">
    <property type="entry name" value="AMP-BINDING DOMAIN-CONTAINING PROTEIN-RELATED"/>
    <property type="match status" value="1"/>
</dbReference>
<evidence type="ECO:0000256" key="1">
    <source>
        <dbReference type="ARBA" id="ARBA00022741"/>
    </source>
</evidence>
<organism evidence="4 5">
    <name type="scientific">Snuella sedimenti</name>
    <dbReference type="NCBI Taxonomy" id="2798802"/>
    <lineage>
        <taxon>Bacteria</taxon>
        <taxon>Pseudomonadati</taxon>
        <taxon>Bacteroidota</taxon>
        <taxon>Flavobacteriia</taxon>
        <taxon>Flavobacteriales</taxon>
        <taxon>Flavobacteriaceae</taxon>
        <taxon>Snuella</taxon>
    </lineage>
</organism>
<dbReference type="SUPFAM" id="SSF56801">
    <property type="entry name" value="Acetyl-CoA synthetase-like"/>
    <property type="match status" value="1"/>
</dbReference>
<feature type="domain" description="AMP-dependent synthetase/ligase" evidence="3">
    <location>
        <begin position="17"/>
        <end position="390"/>
    </location>
</feature>
<sequence length="551" mass="63614">MKNYLFNKYLELKKNTSNSIAFFEKNVRYEKSFSELAKDIDKYIKVLNAIANENGGITRVGILGPTSYKWAVLDHACIKGGYKSAGLPETFSIEVLNKIIKDINIDLLLIDFNLKGTYEVLKCSNIYYFNCKESLNEDIELIDYHKESVSEENLIQEDYSIVFSSGTSQNIKYINQTFSENPKQKKSLLTVVKLIKDYWYYRGSIWYIIKNKKSNKLIIYLPFSHPMQRGFFLIAIFNKIDVVLSEPKNCIKHIMLEKPNIMISIPPIYDALAYMIEARLKRFNHKQRKLFNIFIKYKINRLSDKNLIKRYFSKRLFKKVKKVYGGRADLFITGSAPTKLETLETFDKIGVRVYEAYGQSELSVNIMNSPRHFKLGSVGKPPRGVKVKIGKNSEVLLKFNKESDTVNEHVLNVRDGYIHTGDSGYIDKQGFLFITGRLDDVIVLKRGKKVHPIPIENKLSGRLGNTTVLIYSKAKEFIECLILSKSLDLPEVQFQINQLNLELASYEQIKGFTIIKEEPSIENGLLTSTLKLKRKMVLDKYQKLERPLAKV</sequence>
<dbReference type="Pfam" id="PF23562">
    <property type="entry name" value="AMP-binding_C_3"/>
    <property type="match status" value="1"/>
</dbReference>
<dbReference type="EMBL" id="JAELVQ010000037">
    <property type="protein sequence ID" value="MBJ6369746.1"/>
    <property type="molecule type" value="Genomic_DNA"/>
</dbReference>
<keyword evidence="1" id="KW-0547">Nucleotide-binding</keyword>
<dbReference type="Gene3D" id="3.40.50.12780">
    <property type="entry name" value="N-terminal domain of ligase-like"/>
    <property type="match status" value="1"/>
</dbReference>
<dbReference type="GO" id="GO:0016020">
    <property type="term" value="C:membrane"/>
    <property type="evidence" value="ECO:0007669"/>
    <property type="project" value="TreeGrafter"/>
</dbReference>
<proteinExistence type="predicted"/>